<evidence type="ECO:0000256" key="1">
    <source>
        <dbReference type="ARBA" id="ARBA00004236"/>
    </source>
</evidence>
<keyword evidence="2" id="KW-1003">Cell membrane</keyword>
<dbReference type="GO" id="GO:0016020">
    <property type="term" value="C:membrane"/>
    <property type="evidence" value="ECO:0007669"/>
    <property type="project" value="InterPro"/>
</dbReference>
<evidence type="ECO:0000256" key="4">
    <source>
        <dbReference type="ARBA" id="ARBA00022989"/>
    </source>
</evidence>
<name>A0A1X7IN18_9BACL</name>
<dbReference type="AlphaFoldDB" id="A0A1X7IN18"/>
<sequence>MNSTDIKLQSPQVEGYIGNVFTILLSLAVIIVLIVLLIRFLSRKNRLWQGNKSMRTLGGMAVGQNKSLQVVEVGDVVYVLGIGDDVTLIDKISDPEQVANLNVLLRQEHQDPVLPIPAPLKSWLKNVTDRNKKQQEIALRNDHEEDHNTANFHELLHAKLERQSDRRARMDQLLNNDDTKEER</sequence>
<dbReference type="EMBL" id="FXAZ01000001">
    <property type="protein sequence ID" value="SMG16331.1"/>
    <property type="molecule type" value="Genomic_DNA"/>
</dbReference>
<dbReference type="Pfam" id="PF04347">
    <property type="entry name" value="FliO"/>
    <property type="match status" value="1"/>
</dbReference>
<keyword evidence="7" id="KW-0282">Flagellum</keyword>
<proteinExistence type="predicted"/>
<evidence type="ECO:0000256" key="5">
    <source>
        <dbReference type="ARBA" id="ARBA00023136"/>
    </source>
</evidence>
<evidence type="ECO:0000256" key="6">
    <source>
        <dbReference type="SAM" id="Phobius"/>
    </source>
</evidence>
<dbReference type="OrthoDB" id="2376965at2"/>
<dbReference type="STRING" id="1852522.SAMN06295960_0629"/>
<accession>A0A1X7IN18</accession>
<keyword evidence="8" id="KW-1185">Reference proteome</keyword>
<evidence type="ECO:0000313" key="8">
    <source>
        <dbReference type="Proteomes" id="UP000193834"/>
    </source>
</evidence>
<dbReference type="InterPro" id="IPR022781">
    <property type="entry name" value="Flagellar_biosynth_FliO"/>
</dbReference>
<keyword evidence="5 6" id="KW-0472">Membrane</keyword>
<feature type="transmembrane region" description="Helical" evidence="6">
    <location>
        <begin position="20"/>
        <end position="42"/>
    </location>
</feature>
<reference evidence="7 8" key="1">
    <citation type="submission" date="2017-04" db="EMBL/GenBank/DDBJ databases">
        <authorList>
            <person name="Afonso C.L."/>
            <person name="Miller P.J."/>
            <person name="Scott M.A."/>
            <person name="Spackman E."/>
            <person name="Goraichik I."/>
            <person name="Dimitrov K.M."/>
            <person name="Suarez D.L."/>
            <person name="Swayne D.E."/>
        </authorList>
    </citation>
    <scope>NUCLEOTIDE SEQUENCE [LARGE SCALE GENOMIC DNA]</scope>
    <source>
        <strain evidence="7 8">11</strain>
    </source>
</reference>
<gene>
    <name evidence="7" type="ORF">SAMN06295960_0629</name>
</gene>
<dbReference type="GO" id="GO:0044781">
    <property type="term" value="P:bacterial-type flagellum organization"/>
    <property type="evidence" value="ECO:0007669"/>
    <property type="project" value="InterPro"/>
</dbReference>
<keyword evidence="4 6" id="KW-1133">Transmembrane helix</keyword>
<evidence type="ECO:0000256" key="2">
    <source>
        <dbReference type="ARBA" id="ARBA00022475"/>
    </source>
</evidence>
<dbReference type="RefSeq" id="WP_085492877.1">
    <property type="nucleotide sequence ID" value="NZ_FXAZ01000001.1"/>
</dbReference>
<comment type="subcellular location">
    <subcellularLocation>
        <location evidence="1">Cell membrane</location>
    </subcellularLocation>
</comment>
<evidence type="ECO:0000256" key="3">
    <source>
        <dbReference type="ARBA" id="ARBA00022692"/>
    </source>
</evidence>
<protein>
    <submittedName>
        <fullName evidence="7">Flagellar protein FliO/FliZ</fullName>
    </submittedName>
</protein>
<dbReference type="Proteomes" id="UP000193834">
    <property type="component" value="Unassembled WGS sequence"/>
</dbReference>
<keyword evidence="7" id="KW-0966">Cell projection</keyword>
<evidence type="ECO:0000313" key="7">
    <source>
        <dbReference type="EMBL" id="SMG16331.1"/>
    </source>
</evidence>
<keyword evidence="3 6" id="KW-0812">Transmembrane</keyword>
<keyword evidence="7" id="KW-0969">Cilium</keyword>
<organism evidence="7 8">
    <name type="scientific">Paenibacillus aquistagni</name>
    <dbReference type="NCBI Taxonomy" id="1852522"/>
    <lineage>
        <taxon>Bacteria</taxon>
        <taxon>Bacillati</taxon>
        <taxon>Bacillota</taxon>
        <taxon>Bacilli</taxon>
        <taxon>Bacillales</taxon>
        <taxon>Paenibacillaceae</taxon>
        <taxon>Paenibacillus</taxon>
    </lineage>
</organism>